<accession>A0AA38T3Q6</accession>
<dbReference type="AlphaFoldDB" id="A0AA38T3Q6"/>
<keyword evidence="1" id="KW-1133">Transmembrane helix</keyword>
<dbReference type="EMBL" id="JARYMX010000005">
    <property type="protein sequence ID" value="KAJ9546871.1"/>
    <property type="molecule type" value="Genomic_DNA"/>
</dbReference>
<comment type="caution">
    <text evidence="2">The sequence shown here is derived from an EMBL/GenBank/DDBJ whole genome shotgun (WGS) entry which is preliminary data.</text>
</comment>
<protein>
    <submittedName>
        <fullName evidence="2">Uncharacterized protein</fullName>
    </submittedName>
</protein>
<keyword evidence="3" id="KW-1185">Reference proteome</keyword>
<evidence type="ECO:0000256" key="1">
    <source>
        <dbReference type="SAM" id="Phobius"/>
    </source>
</evidence>
<gene>
    <name evidence="2" type="ORF">OSB04_019414</name>
</gene>
<evidence type="ECO:0000313" key="3">
    <source>
        <dbReference type="Proteomes" id="UP001172457"/>
    </source>
</evidence>
<feature type="transmembrane region" description="Helical" evidence="1">
    <location>
        <begin position="20"/>
        <end position="40"/>
    </location>
</feature>
<sequence length="82" mass="9328">MTIEETKRRIHDALCSFRNLFVIILFAAEISCSIAVEAVADKYPGVEQPPLMILKTNYAIRTFVDVLDSVPWLLQRIVFATD</sequence>
<evidence type="ECO:0000313" key="2">
    <source>
        <dbReference type="EMBL" id="KAJ9546871.1"/>
    </source>
</evidence>
<keyword evidence="1" id="KW-0472">Membrane</keyword>
<proteinExistence type="predicted"/>
<name>A0AA38T3Q6_9ASTR</name>
<organism evidence="2 3">
    <name type="scientific">Centaurea solstitialis</name>
    <name type="common">yellow star-thistle</name>
    <dbReference type="NCBI Taxonomy" id="347529"/>
    <lineage>
        <taxon>Eukaryota</taxon>
        <taxon>Viridiplantae</taxon>
        <taxon>Streptophyta</taxon>
        <taxon>Embryophyta</taxon>
        <taxon>Tracheophyta</taxon>
        <taxon>Spermatophyta</taxon>
        <taxon>Magnoliopsida</taxon>
        <taxon>eudicotyledons</taxon>
        <taxon>Gunneridae</taxon>
        <taxon>Pentapetalae</taxon>
        <taxon>asterids</taxon>
        <taxon>campanulids</taxon>
        <taxon>Asterales</taxon>
        <taxon>Asteraceae</taxon>
        <taxon>Carduoideae</taxon>
        <taxon>Cardueae</taxon>
        <taxon>Centaureinae</taxon>
        <taxon>Centaurea</taxon>
    </lineage>
</organism>
<reference evidence="2" key="1">
    <citation type="submission" date="2023-03" db="EMBL/GenBank/DDBJ databases">
        <title>Chromosome-scale reference genome and RAD-based genetic map of yellow starthistle (Centaurea solstitialis) reveal putative structural variation and QTLs associated with invader traits.</title>
        <authorList>
            <person name="Reatini B."/>
            <person name="Cang F.A."/>
            <person name="Jiang Q."/>
            <person name="Mckibben M.T.W."/>
            <person name="Barker M.S."/>
            <person name="Rieseberg L.H."/>
            <person name="Dlugosch K.M."/>
        </authorList>
    </citation>
    <scope>NUCLEOTIDE SEQUENCE</scope>
    <source>
        <strain evidence="2">CAN-66</strain>
        <tissue evidence="2">Leaf</tissue>
    </source>
</reference>
<dbReference type="Proteomes" id="UP001172457">
    <property type="component" value="Chromosome 5"/>
</dbReference>
<keyword evidence="1" id="KW-0812">Transmembrane</keyword>